<evidence type="ECO:0000256" key="12">
    <source>
        <dbReference type="PROSITE-ProRule" id="PRU00175"/>
    </source>
</evidence>
<evidence type="ECO:0000256" key="10">
    <source>
        <dbReference type="ARBA" id="ARBA00022989"/>
    </source>
</evidence>
<dbReference type="CDD" id="cd16473">
    <property type="entry name" value="RING-H2_RNF103"/>
    <property type="match status" value="1"/>
</dbReference>
<evidence type="ECO:0000313" key="15">
    <source>
        <dbReference type="Proteomes" id="UP000187429"/>
    </source>
</evidence>
<keyword evidence="15" id="KW-1185">Reference proteome</keyword>
<dbReference type="Proteomes" id="UP000187429">
    <property type="component" value="Unassembled WGS sequence"/>
</dbReference>
<keyword evidence="10" id="KW-1133">Transmembrane helix</keyword>
<keyword evidence="4" id="KW-0808">Transferase</keyword>
<proteinExistence type="predicted"/>
<dbReference type="EC" id="2.3.2.27" evidence="3"/>
<keyword evidence="7 12" id="KW-0863">Zinc-finger</keyword>
<evidence type="ECO:0000256" key="8">
    <source>
        <dbReference type="ARBA" id="ARBA00022786"/>
    </source>
</evidence>
<dbReference type="Gene3D" id="3.30.40.10">
    <property type="entry name" value="Zinc/RING finger domain, C3HC4 (zinc finger)"/>
    <property type="match status" value="1"/>
</dbReference>
<evidence type="ECO:0000256" key="9">
    <source>
        <dbReference type="ARBA" id="ARBA00022833"/>
    </source>
</evidence>
<dbReference type="GO" id="GO:0016020">
    <property type="term" value="C:membrane"/>
    <property type="evidence" value="ECO:0007669"/>
    <property type="project" value="UniProtKB-SubCell"/>
</dbReference>
<comment type="caution">
    <text evidence="14">The sequence shown here is derived from an EMBL/GenBank/DDBJ whole genome shotgun (WGS) entry which is preliminary data.</text>
</comment>
<keyword evidence="5" id="KW-0812">Transmembrane</keyword>
<organism evidence="14 15">
    <name type="scientific">Smittium culicis</name>
    <dbReference type="NCBI Taxonomy" id="133412"/>
    <lineage>
        <taxon>Eukaryota</taxon>
        <taxon>Fungi</taxon>
        <taxon>Fungi incertae sedis</taxon>
        <taxon>Zoopagomycota</taxon>
        <taxon>Kickxellomycotina</taxon>
        <taxon>Harpellomycetes</taxon>
        <taxon>Harpellales</taxon>
        <taxon>Legeriomycetaceae</taxon>
        <taxon>Smittium</taxon>
    </lineage>
</organism>
<accession>A0A1R1XIN4</accession>
<sequence length="184" mass="20631">MFDNIMYSEIDNQKEKNTFENTVLDIGDTSKGKNTEEQKTTKSSISIFTNTLNQVKSGFFGSILNKDINCKADQYSVECSECLICFDSINPGEIIRGIPCTHVFHKDCLDVWLISRLGSCPTCRFDLRPLKEKSTFAVIEVSDISANTNQQSLSNPRSETIEENQINHLQQAHHTINVASSSSN</sequence>
<evidence type="ECO:0000313" key="14">
    <source>
        <dbReference type="EMBL" id="OMJ14507.1"/>
    </source>
</evidence>
<dbReference type="GO" id="GO:0061630">
    <property type="term" value="F:ubiquitin protein ligase activity"/>
    <property type="evidence" value="ECO:0007669"/>
    <property type="project" value="UniProtKB-EC"/>
</dbReference>
<dbReference type="PANTHER" id="PTHR45977:SF4">
    <property type="entry name" value="RING-TYPE DOMAIN-CONTAINING PROTEIN"/>
    <property type="match status" value="1"/>
</dbReference>
<dbReference type="EMBL" id="LSSM01004620">
    <property type="protein sequence ID" value="OMJ14507.1"/>
    <property type="molecule type" value="Genomic_DNA"/>
</dbReference>
<dbReference type="PROSITE" id="PS50089">
    <property type="entry name" value="ZF_RING_2"/>
    <property type="match status" value="1"/>
</dbReference>
<dbReference type="GO" id="GO:0008270">
    <property type="term" value="F:zinc ion binding"/>
    <property type="evidence" value="ECO:0007669"/>
    <property type="project" value="UniProtKB-KW"/>
</dbReference>
<evidence type="ECO:0000256" key="3">
    <source>
        <dbReference type="ARBA" id="ARBA00012483"/>
    </source>
</evidence>
<evidence type="ECO:0000256" key="7">
    <source>
        <dbReference type="ARBA" id="ARBA00022771"/>
    </source>
</evidence>
<evidence type="ECO:0000256" key="11">
    <source>
        <dbReference type="ARBA" id="ARBA00023136"/>
    </source>
</evidence>
<evidence type="ECO:0000256" key="6">
    <source>
        <dbReference type="ARBA" id="ARBA00022723"/>
    </source>
</evidence>
<evidence type="ECO:0000259" key="13">
    <source>
        <dbReference type="PROSITE" id="PS50089"/>
    </source>
</evidence>
<dbReference type="Pfam" id="PF13639">
    <property type="entry name" value="zf-RING_2"/>
    <property type="match status" value="1"/>
</dbReference>
<dbReference type="InterPro" id="IPR001841">
    <property type="entry name" value="Znf_RING"/>
</dbReference>
<dbReference type="OrthoDB" id="8062037at2759"/>
<dbReference type="GO" id="GO:0016567">
    <property type="term" value="P:protein ubiquitination"/>
    <property type="evidence" value="ECO:0007669"/>
    <property type="project" value="TreeGrafter"/>
</dbReference>
<feature type="domain" description="RING-type" evidence="13">
    <location>
        <begin position="82"/>
        <end position="124"/>
    </location>
</feature>
<reference evidence="15" key="1">
    <citation type="submission" date="2017-01" db="EMBL/GenBank/DDBJ databases">
        <authorList>
            <person name="Wang Y."/>
            <person name="White M."/>
            <person name="Kvist S."/>
            <person name="Moncalvo J.-M."/>
        </authorList>
    </citation>
    <scope>NUCLEOTIDE SEQUENCE [LARGE SCALE GENOMIC DNA]</scope>
    <source>
        <strain evidence="15">ID-206-W2</strain>
    </source>
</reference>
<keyword evidence="6" id="KW-0479">Metal-binding</keyword>
<keyword evidence="8" id="KW-0833">Ubl conjugation pathway</keyword>
<comment type="subcellular location">
    <subcellularLocation>
        <location evidence="2">Membrane</location>
        <topology evidence="2">Multi-pass membrane protein</topology>
    </subcellularLocation>
</comment>
<dbReference type="SUPFAM" id="SSF57850">
    <property type="entry name" value="RING/U-box"/>
    <property type="match status" value="1"/>
</dbReference>
<evidence type="ECO:0000256" key="2">
    <source>
        <dbReference type="ARBA" id="ARBA00004141"/>
    </source>
</evidence>
<keyword evidence="11" id="KW-0472">Membrane</keyword>
<dbReference type="SMART" id="SM00184">
    <property type="entry name" value="RING"/>
    <property type="match status" value="1"/>
</dbReference>
<dbReference type="AlphaFoldDB" id="A0A1R1XIN4"/>
<keyword evidence="9" id="KW-0862">Zinc</keyword>
<gene>
    <name evidence="14" type="ORF">AYI69_g8577</name>
</gene>
<evidence type="ECO:0000256" key="5">
    <source>
        <dbReference type="ARBA" id="ARBA00022692"/>
    </source>
</evidence>
<name>A0A1R1XIN4_9FUNG</name>
<evidence type="ECO:0000256" key="4">
    <source>
        <dbReference type="ARBA" id="ARBA00022679"/>
    </source>
</evidence>
<protein>
    <recommendedName>
        <fullName evidence="3">RING-type E3 ubiquitin transferase</fullName>
        <ecNumber evidence="3">2.3.2.27</ecNumber>
    </recommendedName>
</protein>
<dbReference type="PANTHER" id="PTHR45977">
    <property type="entry name" value="TARGET OF ERK KINASE MPK-1"/>
    <property type="match status" value="1"/>
</dbReference>
<comment type="catalytic activity">
    <reaction evidence="1">
        <text>S-ubiquitinyl-[E2 ubiquitin-conjugating enzyme]-L-cysteine + [acceptor protein]-L-lysine = [E2 ubiquitin-conjugating enzyme]-L-cysteine + N(6)-ubiquitinyl-[acceptor protein]-L-lysine.</text>
        <dbReference type="EC" id="2.3.2.27"/>
    </reaction>
</comment>
<dbReference type="GO" id="GO:0006511">
    <property type="term" value="P:ubiquitin-dependent protein catabolic process"/>
    <property type="evidence" value="ECO:0007669"/>
    <property type="project" value="TreeGrafter"/>
</dbReference>
<dbReference type="InterPro" id="IPR013083">
    <property type="entry name" value="Znf_RING/FYVE/PHD"/>
</dbReference>
<evidence type="ECO:0000256" key="1">
    <source>
        <dbReference type="ARBA" id="ARBA00000900"/>
    </source>
</evidence>